<dbReference type="PROSITE" id="PS50878">
    <property type="entry name" value="RT_POL"/>
    <property type="match status" value="1"/>
</dbReference>
<evidence type="ECO:0000313" key="3">
    <source>
        <dbReference type="Proteomes" id="UP000596661"/>
    </source>
</evidence>
<dbReference type="PANTHER" id="PTHR33116:SF86">
    <property type="entry name" value="REVERSE TRANSCRIPTASE DOMAIN-CONTAINING PROTEIN"/>
    <property type="match status" value="1"/>
</dbReference>
<dbReference type="Pfam" id="PF13966">
    <property type="entry name" value="zf-RVT"/>
    <property type="match status" value="1"/>
</dbReference>
<dbReference type="OMA" id="QICVEIN"/>
<name>A0A803QCB9_CANSA</name>
<proteinExistence type="predicted"/>
<dbReference type="Proteomes" id="UP000596661">
    <property type="component" value="Chromosome 8"/>
</dbReference>
<dbReference type="SUPFAM" id="SSF56219">
    <property type="entry name" value="DNase I-like"/>
    <property type="match status" value="1"/>
</dbReference>
<evidence type="ECO:0000313" key="2">
    <source>
        <dbReference type="EnsemblPlants" id="cds.evm.model.08.776"/>
    </source>
</evidence>
<reference evidence="2" key="2">
    <citation type="submission" date="2021-03" db="UniProtKB">
        <authorList>
            <consortium name="EnsemblPlants"/>
        </authorList>
    </citation>
    <scope>IDENTIFICATION</scope>
</reference>
<dbReference type="AlphaFoldDB" id="A0A803QCB9"/>
<sequence>MGDMNGTLHDRECINYTNPGNSSRYAFDFRRMVNRAGLIDLGFLGPVYTWAKGTTTAFRASAMKRARLDRGMATTDWRVLFPNAVIHHLSATCSDHRPILLDTTGGVSGRNRLVKYENMWARDPRCFWVVKEAWANRLHLNPMINFHRKVQATCRKLSLWNKNQFKKVSQQVHNATATLESTEKRTPSNWYAIQEAKNNLNEALLREEIHWKQKSRVQWLHEGDKCSKFFMASTIVRRRRNFIQCIKGSEGGDWIRNQTEIAHCFIQNFKDLFKKADTSPSEIPQDLFEKDISTQESEDLNTLPSEEEIYAAIKDMGQDKAPGPDGLPPSFYSHHWDTVKHVSYFFQQGDLPQYINDTTIVLVPKRDTPAYTKDYRPIALCNVAYKVISKVIASRLRELLQKLVSLNHAAFVRGRCISKNTMMAREIVHSMKKKRGSKGFMMIKLDMEKAYDKMDWDFIILVLLRLGFTAPFTDWVKACIRVKEIRLLLNGSIAGKFKPERGLRQGDPLSPALFILAAEALSRLLTLEEDRGRLKGFQLGRNNLSISHLMFADDIMLFGQATMKEAKVIVECLTKYCKWSGQSINFQKSSILFTRGVSRSKSRAISQFLGMKKIPNNASYLGLPLFTSANRIKDNQYVVDKVLQRVQGWKAKLLSSAGKMCLIKSVGSVISNYVASLDVIPITIANKVDKALQDFWWGDSIEKRTLHSIAWDVLCRPKVCGGLGFRSTKATNKAFLMKWAWKIMGDNSSLWSQVVEAKYLKNQSFLDIDSNSSDSLLWKGILKVRDHLSKGLCRKIGDGKSTSIWFHPWVPKGTLQPQPCQDASANISLVSNFIVRNHWDEDRVKHWFHSDDASRILNITLPMHPIADSWMWTLEPNGKFSIKSAYRLVRNMDDAHNLNSKWRMIWGAKIHNRMKMFWWKILANYLLTRSKLSLIFRVNDSSCPFCGTSEEESLHLFWSCQHARAIWFGSIWHLKTDEYSISNWEDWLMLFKEDTRRSTCLNFNVFLEGGLGRFFFTTRLPTSSLWLPHWMDHLSNLDVAITDNISAGAVIFYNEAGSISSISTVKLNYCDPLAEEIAALCFGAEEANRLHFRNVIFQNDSKNAIAAISSMDIKALHHNVQAIVQKLKLSASSLLGGFVDPSEAQWCCPPCGSLGS</sequence>
<dbReference type="InterPro" id="IPR026960">
    <property type="entry name" value="RVT-Znf"/>
</dbReference>
<dbReference type="SUPFAM" id="SSF56672">
    <property type="entry name" value="DNA/RNA polymerases"/>
    <property type="match status" value="1"/>
</dbReference>
<dbReference type="Pfam" id="PF00078">
    <property type="entry name" value="RVT_1"/>
    <property type="match status" value="1"/>
</dbReference>
<dbReference type="InterPro" id="IPR043502">
    <property type="entry name" value="DNA/RNA_pol_sf"/>
</dbReference>
<dbReference type="PANTHER" id="PTHR33116">
    <property type="entry name" value="REVERSE TRANSCRIPTASE ZINC-BINDING DOMAIN-CONTAINING PROTEIN-RELATED-RELATED"/>
    <property type="match status" value="1"/>
</dbReference>
<keyword evidence="3" id="KW-1185">Reference proteome</keyword>
<organism evidence="2 3">
    <name type="scientific">Cannabis sativa</name>
    <name type="common">Hemp</name>
    <name type="synonym">Marijuana</name>
    <dbReference type="NCBI Taxonomy" id="3483"/>
    <lineage>
        <taxon>Eukaryota</taxon>
        <taxon>Viridiplantae</taxon>
        <taxon>Streptophyta</taxon>
        <taxon>Embryophyta</taxon>
        <taxon>Tracheophyta</taxon>
        <taxon>Spermatophyta</taxon>
        <taxon>Magnoliopsida</taxon>
        <taxon>eudicotyledons</taxon>
        <taxon>Gunneridae</taxon>
        <taxon>Pentapetalae</taxon>
        <taxon>rosids</taxon>
        <taxon>fabids</taxon>
        <taxon>Rosales</taxon>
        <taxon>Cannabaceae</taxon>
        <taxon>Cannabis</taxon>
    </lineage>
</organism>
<dbReference type="CDD" id="cd01650">
    <property type="entry name" value="RT_nLTR_like"/>
    <property type="match status" value="1"/>
</dbReference>
<dbReference type="EMBL" id="UZAU01000692">
    <property type="status" value="NOT_ANNOTATED_CDS"/>
    <property type="molecule type" value="Genomic_DNA"/>
</dbReference>
<dbReference type="Gramene" id="evm.model.08.776">
    <property type="protein sequence ID" value="cds.evm.model.08.776"/>
    <property type="gene ID" value="evm.TU.08.776"/>
</dbReference>
<dbReference type="InterPro" id="IPR000477">
    <property type="entry name" value="RT_dom"/>
</dbReference>
<evidence type="ECO:0000259" key="1">
    <source>
        <dbReference type="PROSITE" id="PS50878"/>
    </source>
</evidence>
<reference evidence="2" key="1">
    <citation type="submission" date="2018-11" db="EMBL/GenBank/DDBJ databases">
        <authorList>
            <person name="Grassa J C."/>
        </authorList>
    </citation>
    <scope>NUCLEOTIDE SEQUENCE [LARGE SCALE GENOMIC DNA]</scope>
</reference>
<protein>
    <recommendedName>
        <fullName evidence="1">Reverse transcriptase domain-containing protein</fullName>
    </recommendedName>
</protein>
<feature type="domain" description="Reverse transcriptase" evidence="1">
    <location>
        <begin position="344"/>
        <end position="625"/>
    </location>
</feature>
<accession>A0A803QCB9</accession>
<dbReference type="EnsemblPlants" id="evm.model.08.776">
    <property type="protein sequence ID" value="cds.evm.model.08.776"/>
    <property type="gene ID" value="evm.TU.08.776"/>
</dbReference>
<dbReference type="InterPro" id="IPR036691">
    <property type="entry name" value="Endo/exonu/phosph_ase_sf"/>
</dbReference>